<name>A0A6G8R5X6_9CAUD</name>
<dbReference type="Proteomes" id="UP000502617">
    <property type="component" value="Segment"/>
</dbReference>
<sequence>MSAGSKIQDTKQEYQYSQPFVTPSGHEFSFYDTPENERLVIKHTSGSHIEFKADGSVFIKAVKDLHTHSSVNSAGGGAAAEADNTTSRQDTDYTWDVGGRLRIKCAELDFEIGGTGKIIAGTDLITSANNVITKGTESLSLEGTKSIYMDTKEMRERVQSRQTETGTPGSAQTPGGVNVMRVYGNTVIDNQDINGGITISSAGYLNLVCGKERVDLIGRYIPTPSAEGLATFTQKVYANKGVLDRSIIPGDYYFQSDAGATKVYSMLLPGSTINKTDGLHERVVLGNEMHTVTVGNDTRSVLLGNQTETVAVGNQTLLVGAGNRTRIVGLNETVTIAGIQKVTAAKIYLN</sequence>
<keyword evidence="3" id="KW-1185">Reference proteome</keyword>
<proteinExistence type="predicted"/>
<dbReference type="SUPFAM" id="SSF69349">
    <property type="entry name" value="Phage fibre proteins"/>
    <property type="match status" value="1"/>
</dbReference>
<organism evidence="2 3">
    <name type="scientific">Synechococcus phage S-N03</name>
    <dbReference type="NCBI Taxonomy" id="2718943"/>
    <lineage>
        <taxon>Viruses</taxon>
        <taxon>Duplodnaviria</taxon>
        <taxon>Heunggongvirae</taxon>
        <taxon>Uroviricota</taxon>
        <taxon>Caudoviricetes</taxon>
        <taxon>Pantevenvirales</taxon>
        <taxon>Kyanoviridae</taxon>
        <taxon>Huanghaivirus</taxon>
        <taxon>Huanghaivirus snothree</taxon>
    </lineage>
</organism>
<evidence type="ECO:0000256" key="1">
    <source>
        <dbReference type="SAM" id="MobiDB-lite"/>
    </source>
</evidence>
<evidence type="ECO:0000313" key="3">
    <source>
        <dbReference type="Proteomes" id="UP000502617"/>
    </source>
</evidence>
<feature type="region of interest" description="Disordered" evidence="1">
    <location>
        <begin position="71"/>
        <end position="91"/>
    </location>
</feature>
<protein>
    <submittedName>
        <fullName evidence="2">Uncharacterized protein</fullName>
    </submittedName>
</protein>
<reference evidence="2 3" key="1">
    <citation type="submission" date="2020-03" db="EMBL/GenBank/DDBJ databases">
        <title>The Isolation and Genome Sequence of a Novel Cyanophage S-N03 from the Huanghai Sea, China.</title>
        <authorList>
            <person name="Jiang T."/>
        </authorList>
    </citation>
    <scope>NUCLEOTIDE SEQUENCE [LARGE SCALE GENOMIC DNA]</scope>
</reference>
<dbReference type="Gene3D" id="3.10.450.190">
    <property type="match status" value="1"/>
</dbReference>
<dbReference type="EMBL" id="MT162466">
    <property type="protein sequence ID" value="QIN96784.1"/>
    <property type="molecule type" value="Genomic_DNA"/>
</dbReference>
<accession>A0A6G8R5X6</accession>
<dbReference type="GeneID" id="77945318"/>
<dbReference type="KEGG" id="vg:77945318"/>
<dbReference type="RefSeq" id="YP_010669164.1">
    <property type="nucleotide sequence ID" value="NC_070959.1"/>
</dbReference>
<evidence type="ECO:0000313" key="2">
    <source>
        <dbReference type="EMBL" id="QIN96784.1"/>
    </source>
</evidence>